<dbReference type="Proteomes" id="UP000010843">
    <property type="component" value="Chromosome"/>
</dbReference>
<gene>
    <name evidence="1" type="ordered locus">Natpe_2808</name>
</gene>
<dbReference type="STRING" id="797303.Natpe_2808"/>
<dbReference type="KEGG" id="npe:Natpe_2808"/>
<reference evidence="2" key="1">
    <citation type="submission" date="2012-02" db="EMBL/GenBank/DDBJ databases">
        <title>Complete sequence of chromosome of Natrinema pellirubrum DSM 15624.</title>
        <authorList>
            <person name="Lucas S."/>
            <person name="Han J."/>
            <person name="Lapidus A."/>
            <person name="Cheng J.-F."/>
            <person name="Goodwin L."/>
            <person name="Pitluck S."/>
            <person name="Peters L."/>
            <person name="Teshima H."/>
            <person name="Detter J.C."/>
            <person name="Han C."/>
            <person name="Tapia R."/>
            <person name="Land M."/>
            <person name="Hauser L."/>
            <person name="Kyrpides N."/>
            <person name="Ivanova N."/>
            <person name="Pagani I."/>
            <person name="Sproer C."/>
            <person name="Anderson I."/>
            <person name="Woyke T."/>
        </authorList>
    </citation>
    <scope>NUCLEOTIDE SEQUENCE [LARGE SCALE GENOMIC DNA]</scope>
    <source>
        <strain evidence="2">DSM 15624 / JCM 10476 / NCIMB 786</strain>
    </source>
</reference>
<proteinExistence type="predicted"/>
<dbReference type="HOGENOM" id="CLU_971873_0_0_2"/>
<dbReference type="GeneID" id="43321547"/>
<dbReference type="OrthoDB" id="346224at2157"/>
<dbReference type="AlphaFoldDB" id="L0JPR8"/>
<name>L0JPR8_NATP1</name>
<dbReference type="eggNOG" id="arCOG13616">
    <property type="taxonomic scope" value="Archaea"/>
</dbReference>
<evidence type="ECO:0000313" key="2">
    <source>
        <dbReference type="Proteomes" id="UP000010843"/>
    </source>
</evidence>
<dbReference type="RefSeq" id="WP_015299124.1">
    <property type="nucleotide sequence ID" value="NC_019962.1"/>
</dbReference>
<organism evidence="1 2">
    <name type="scientific">Natrinema pellirubrum (strain DSM 15624 / CIP 106293 / JCM 10476 / NCIMB 786 / 157)</name>
    <dbReference type="NCBI Taxonomy" id="797303"/>
    <lineage>
        <taxon>Archaea</taxon>
        <taxon>Methanobacteriati</taxon>
        <taxon>Methanobacteriota</taxon>
        <taxon>Stenosarchaea group</taxon>
        <taxon>Halobacteria</taxon>
        <taxon>Halobacteriales</taxon>
        <taxon>Natrialbaceae</taxon>
        <taxon>Natrinema</taxon>
    </lineage>
</organism>
<dbReference type="EMBL" id="CP003372">
    <property type="protein sequence ID" value="AGB32607.1"/>
    <property type="molecule type" value="Genomic_DNA"/>
</dbReference>
<sequence>MNSGSIPRIELNGTELLLLALERDGKVSDMGYKFYSDLRRANYSGDPSGDTMGHQLVEDSHDRGDLRKIWFYVSYPEDPFEGERNVQLRVYEDGHITSTQPVEPNLFDEIVDDIDKIKRYRDYLSTIDELIDLFLEDEYRTTSRSRRRRIASKFKQSFEDSINEYFDYNNYSETELELYMNIFANLGVGIIDSGVPDTDDIDGVHEIKRTEFDNYSEDKYTVDRFFELYADHVLDIQTINQGDLANHLNYILSIRKDLPSNRSSDVESWAKPLSLIDHIREKYELA</sequence>
<accession>L0JPR8</accession>
<protein>
    <submittedName>
        <fullName evidence="1">Uncharacterized protein</fullName>
    </submittedName>
</protein>
<evidence type="ECO:0000313" key="1">
    <source>
        <dbReference type="EMBL" id="AGB32607.1"/>
    </source>
</evidence>